<dbReference type="Pfam" id="PF18783">
    <property type="entry name" value="IPU_b_solenoid"/>
    <property type="match status" value="1"/>
</dbReference>
<evidence type="ECO:0000259" key="2">
    <source>
        <dbReference type="Pfam" id="PF17433"/>
    </source>
</evidence>
<dbReference type="Pfam" id="PF03718">
    <property type="entry name" value="Glyco_hydro_49"/>
    <property type="match status" value="1"/>
</dbReference>
<feature type="domain" description="Glycoside hydrolase family 49 C-terminal" evidence="1">
    <location>
        <begin position="442"/>
        <end position="553"/>
    </location>
</feature>
<organism evidence="3 4">
    <name type="scientific">Escovopsis weberi</name>
    <dbReference type="NCBI Taxonomy" id="150374"/>
    <lineage>
        <taxon>Eukaryota</taxon>
        <taxon>Fungi</taxon>
        <taxon>Dikarya</taxon>
        <taxon>Ascomycota</taxon>
        <taxon>Pezizomycotina</taxon>
        <taxon>Sordariomycetes</taxon>
        <taxon>Hypocreomycetidae</taxon>
        <taxon>Hypocreales</taxon>
        <taxon>Hypocreaceae</taxon>
        <taxon>Escovopsis</taxon>
    </lineage>
</organism>
<evidence type="ECO:0000313" key="3">
    <source>
        <dbReference type="EMBL" id="KOS18751.1"/>
    </source>
</evidence>
<dbReference type="InterPro" id="IPR035953">
    <property type="entry name" value="Dextranase_N-ter"/>
</dbReference>
<sequence length="555" mass="61808">MVRTTNTSQLVTWWHAEAEVNTSKNNPVQVDNVRQSGLYSVQVALGGSDKAFYDSFVYHVVPANGMDDQRCNSLDLDQDQSWSSFLYSEDVVVKVTRSNKTSGSVVIRPTNLGFDLDDDGESVFITVPYSDKGYRFSVEFEDNLMVVTPSNAREPRNALLIFASPTEDASVVPADGQSVTHPAPGRVRGLDTTEASTVHFGPGVYYFGGEDHMKLSPSVTWVYFAPGAYVKGAVEFTSKGPEVKATGHGVLSGEQYVWYADPAHGYRHPGDANNNGLRMWSGNNGDNPQTFVLNGVTICAPPFNSMDWKGWKDSVAKVTCRVRDYKQVGSFYFETDGIQVYPGSSLEDVFYHANDDTIKMYHSNVSICNLVVWKLNVAPIVQFGWEPRNTENVTIDGVDVIHQAYNNEGSNPGLFGSNNNYRDVKNGLPYVWENDEKVWKKHTADVKQLTRNITLSNFRSEGPSACLFRICPLQNIDNVTIRNVWIESWEPDTLDTTNSRLLDFYDRDTGEQVNITNFTIKGLVVGDVPVTAENADTVGKIKEVHSSYKSQLKIL</sequence>
<accession>A0A0M8N300</accession>
<keyword evidence="4" id="KW-1185">Reference proteome</keyword>
<dbReference type="InterPro" id="IPR011050">
    <property type="entry name" value="Pectin_lyase_fold/virulence"/>
</dbReference>
<dbReference type="Gene3D" id="2.60.350.10">
    <property type="entry name" value="Dextranase, N-terminal"/>
    <property type="match status" value="1"/>
</dbReference>
<dbReference type="InterPro" id="IPR041274">
    <property type="entry name" value="IPU_b_solenoid"/>
</dbReference>
<name>A0A0M8N300_ESCWE</name>
<dbReference type="STRING" id="150374.A0A0M8N300"/>
<evidence type="ECO:0000313" key="4">
    <source>
        <dbReference type="Proteomes" id="UP000053831"/>
    </source>
</evidence>
<dbReference type="SUPFAM" id="SSF101596">
    <property type="entry name" value="Dextranase, N-terminal domain"/>
    <property type="match status" value="1"/>
</dbReference>
<dbReference type="EMBL" id="LGSR01000020">
    <property type="protein sequence ID" value="KOS18751.1"/>
    <property type="molecule type" value="Genomic_DNA"/>
</dbReference>
<dbReference type="Pfam" id="PF18841">
    <property type="entry name" value="B_solenoid_dext"/>
    <property type="match status" value="1"/>
</dbReference>
<dbReference type="Gene3D" id="2.160.20.10">
    <property type="entry name" value="Single-stranded right-handed beta-helix, Pectin lyase-like"/>
    <property type="match status" value="1"/>
</dbReference>
<proteinExistence type="predicted"/>
<dbReference type="InterPro" id="IPR041402">
    <property type="entry name" value="B_solenoid_dext"/>
</dbReference>
<comment type="caution">
    <text evidence="3">The sequence shown here is derived from an EMBL/GenBank/DDBJ whole genome shotgun (WGS) entry which is preliminary data.</text>
</comment>
<dbReference type="InterPro" id="IPR005192">
    <property type="entry name" value="Glyco_hydro_49_C"/>
</dbReference>
<gene>
    <name evidence="3" type="ORF">ESCO_000037</name>
</gene>
<evidence type="ECO:0000259" key="1">
    <source>
        <dbReference type="Pfam" id="PF03718"/>
    </source>
</evidence>
<protein>
    <submittedName>
        <fullName evidence="3">Isopullulanase</fullName>
    </submittedName>
</protein>
<dbReference type="Pfam" id="PF17433">
    <property type="entry name" value="Glyco_hydro_49N"/>
    <property type="match status" value="1"/>
</dbReference>
<dbReference type="Proteomes" id="UP000053831">
    <property type="component" value="Unassembled WGS sequence"/>
</dbReference>
<dbReference type="InterPro" id="IPR012334">
    <property type="entry name" value="Pectin_lyas_fold"/>
</dbReference>
<dbReference type="AlphaFoldDB" id="A0A0M8N300"/>
<dbReference type="InterPro" id="IPR023226">
    <property type="entry name" value="Glyco_hydro_49_N_dom"/>
</dbReference>
<dbReference type="SUPFAM" id="SSF51126">
    <property type="entry name" value="Pectin lyase-like"/>
    <property type="match status" value="1"/>
</dbReference>
<reference evidence="3 4" key="1">
    <citation type="submission" date="2015-07" db="EMBL/GenBank/DDBJ databases">
        <title>The genome of the fungus Escovopsis weberi, a specialized disease agent of ant agriculture.</title>
        <authorList>
            <person name="de Man T.J."/>
            <person name="Stajich J.E."/>
            <person name="Kubicek C.P."/>
            <person name="Chenthamara K."/>
            <person name="Atanasova L."/>
            <person name="Druzhinina I.S."/>
            <person name="Birnbaum S."/>
            <person name="Barribeau S.M."/>
            <person name="Teiling C."/>
            <person name="Suen G."/>
            <person name="Currie C."/>
            <person name="Gerardo N.M."/>
        </authorList>
    </citation>
    <scope>NUCLEOTIDE SEQUENCE [LARGE SCALE GENOMIC DNA]</scope>
</reference>
<dbReference type="OrthoDB" id="406508at2759"/>
<dbReference type="GO" id="GO:0004553">
    <property type="term" value="F:hydrolase activity, hydrolyzing O-glycosyl compounds"/>
    <property type="evidence" value="ECO:0007669"/>
    <property type="project" value="InterPro"/>
</dbReference>
<feature type="domain" description="Glycoside hydrolase family 49 N-terminal" evidence="2">
    <location>
        <begin position="3"/>
        <end position="166"/>
    </location>
</feature>